<accession>A0A077R522</accession>
<evidence type="ECO:0000313" key="1">
    <source>
        <dbReference type="EMBL" id="CDI54201.1"/>
    </source>
</evidence>
<proteinExistence type="predicted"/>
<dbReference type="AlphaFoldDB" id="A0A077R522"/>
<reference evidence="1" key="1">
    <citation type="journal article" date="2014" name="Genome Biol. Evol.">
        <title>Gene Loss Rather Than Gene Gain Is Associated with a Host Jump from Monocots to Dicots in the Smut Fungus Melanopsichium pennsylvanicum.</title>
        <authorList>
            <person name="Sharma R."/>
            <person name="Mishra B."/>
            <person name="Runge F."/>
            <person name="Thines M."/>
        </authorList>
    </citation>
    <scope>NUCLEOTIDE SEQUENCE</scope>
    <source>
        <strain evidence="1">4</strain>
    </source>
</reference>
<organism evidence="1">
    <name type="scientific">Melanopsichium pennsylvanicum 4</name>
    <dbReference type="NCBI Taxonomy" id="1398559"/>
    <lineage>
        <taxon>Eukaryota</taxon>
        <taxon>Fungi</taxon>
        <taxon>Dikarya</taxon>
        <taxon>Basidiomycota</taxon>
        <taxon>Ustilaginomycotina</taxon>
        <taxon>Ustilaginomycetes</taxon>
        <taxon>Ustilaginales</taxon>
        <taxon>Ustilaginaceae</taxon>
        <taxon>Melanopsichium</taxon>
    </lineage>
</organism>
<sequence length="61" mass="7102">MTSQNRNHWSKADKMVLALTLTDNDPYKFCTNTDKSTSWSSWPGIKLIVFTSFLPLQQFNF</sequence>
<name>A0A077R522_9BASI</name>
<protein>
    <submittedName>
        <fullName evidence="1">Uncharacterized protein</fullName>
    </submittedName>
</protein>
<dbReference type="EMBL" id="HG529607">
    <property type="protein sequence ID" value="CDI54201.1"/>
    <property type="molecule type" value="Genomic_DNA"/>
</dbReference>